<sequence>MHITTLFLIPFATLAYAFVGGVFLAFSDFVMRALALTSGHGGVDAMQKINREVFRWIFMPLFLGMAAGSVAIAAYGGFALTGTGGTLIMLSGLVYLIGCFGVTIVFNVPMNNALAELETTGASARDYWVQTYLPRWTFWNSVRTLACALSAALLLYGQIWMHQGFVPAG</sequence>
<feature type="transmembrane region" description="Helical" evidence="1">
    <location>
        <begin position="142"/>
        <end position="161"/>
    </location>
</feature>
<feature type="transmembrane region" description="Helical" evidence="1">
    <location>
        <begin position="6"/>
        <end position="26"/>
    </location>
</feature>
<evidence type="ECO:0000313" key="2">
    <source>
        <dbReference type="EMBL" id="KAJ54348.1"/>
    </source>
</evidence>
<proteinExistence type="predicted"/>
<dbReference type="EMBL" id="JFKE01000008">
    <property type="protein sequence ID" value="KAJ54348.1"/>
    <property type="molecule type" value="Genomic_DNA"/>
</dbReference>
<dbReference type="Proteomes" id="UP000026249">
    <property type="component" value="Unassembled WGS sequence"/>
</dbReference>
<organism evidence="2 3">
    <name type="scientific">Actibacterium mucosum KCTC 23349</name>
    <dbReference type="NCBI Taxonomy" id="1454373"/>
    <lineage>
        <taxon>Bacteria</taxon>
        <taxon>Pseudomonadati</taxon>
        <taxon>Pseudomonadota</taxon>
        <taxon>Alphaproteobacteria</taxon>
        <taxon>Rhodobacterales</taxon>
        <taxon>Roseobacteraceae</taxon>
        <taxon>Actibacterium</taxon>
    </lineage>
</organism>
<name>A0A037ZFH0_9RHOB</name>
<feature type="transmembrane region" description="Helical" evidence="1">
    <location>
        <begin position="87"/>
        <end position="108"/>
    </location>
</feature>
<gene>
    <name evidence="2" type="ORF">ACMU_18135</name>
</gene>
<keyword evidence="1" id="KW-0472">Membrane</keyword>
<dbReference type="Pfam" id="PF08592">
    <property type="entry name" value="Anthrone_oxy"/>
    <property type="match status" value="1"/>
</dbReference>
<reference evidence="2 3" key="1">
    <citation type="submission" date="2014-03" db="EMBL/GenBank/DDBJ databases">
        <title>Draft Genome Sequence of Actibacterium mucosum KCTC 23349, a Marine Alphaproteobacterium with Complex Ionic Requirements Isolated from Mediterranean Seawater at Malvarrosa Beach, Valencia, Spain.</title>
        <authorList>
            <person name="Arahal D.R."/>
            <person name="Shao Z."/>
            <person name="Lai Q."/>
            <person name="Pujalte M.J."/>
        </authorList>
    </citation>
    <scope>NUCLEOTIDE SEQUENCE [LARGE SCALE GENOMIC DNA]</scope>
    <source>
        <strain evidence="2 3">KCTC 23349</strain>
    </source>
</reference>
<keyword evidence="1" id="KW-1133">Transmembrane helix</keyword>
<keyword evidence="1" id="KW-0812">Transmembrane</keyword>
<protein>
    <recommendedName>
        <fullName evidence="4">Integral membrane protein</fullName>
    </recommendedName>
</protein>
<evidence type="ECO:0000256" key="1">
    <source>
        <dbReference type="SAM" id="Phobius"/>
    </source>
</evidence>
<dbReference type="OrthoDB" id="428263at2"/>
<dbReference type="InterPro" id="IPR013901">
    <property type="entry name" value="Anthrone_oxy"/>
</dbReference>
<evidence type="ECO:0008006" key="4">
    <source>
        <dbReference type="Google" id="ProtNLM"/>
    </source>
</evidence>
<accession>A0A037ZFH0</accession>
<evidence type="ECO:0000313" key="3">
    <source>
        <dbReference type="Proteomes" id="UP000026249"/>
    </source>
</evidence>
<feature type="transmembrane region" description="Helical" evidence="1">
    <location>
        <begin position="56"/>
        <end position="75"/>
    </location>
</feature>
<dbReference type="STRING" id="1454373.ACMU_18135"/>
<comment type="caution">
    <text evidence="2">The sequence shown here is derived from an EMBL/GenBank/DDBJ whole genome shotgun (WGS) entry which is preliminary data.</text>
</comment>
<dbReference type="AlphaFoldDB" id="A0A037ZFH0"/>
<keyword evidence="3" id="KW-1185">Reference proteome</keyword>